<dbReference type="GO" id="GO:0046210">
    <property type="term" value="P:nitric oxide catabolic process"/>
    <property type="evidence" value="ECO:0007669"/>
    <property type="project" value="TreeGrafter"/>
</dbReference>
<dbReference type="PANTHER" id="PTHR43396">
    <property type="entry name" value="FLAVOHEMOPROTEIN"/>
    <property type="match status" value="1"/>
</dbReference>
<comment type="similarity">
    <text evidence="1">Belongs to the globin family.</text>
</comment>
<protein>
    <submittedName>
        <fullName evidence="3">Flavohemoprotein</fullName>
        <ecNumber evidence="3">1.14.12.17</ecNumber>
    </submittedName>
</protein>
<keyword evidence="1" id="KW-0479">Metal-binding</keyword>
<dbReference type="Gene3D" id="1.10.490.10">
    <property type="entry name" value="Globins"/>
    <property type="match status" value="1"/>
</dbReference>
<dbReference type="SUPFAM" id="SSF46458">
    <property type="entry name" value="Globin-like"/>
    <property type="match status" value="1"/>
</dbReference>
<organism evidence="3 4">
    <name type="scientific">Usitatibacter rugosus</name>
    <dbReference type="NCBI Taxonomy" id="2732067"/>
    <lineage>
        <taxon>Bacteria</taxon>
        <taxon>Pseudomonadati</taxon>
        <taxon>Pseudomonadota</taxon>
        <taxon>Betaproteobacteria</taxon>
        <taxon>Nitrosomonadales</taxon>
        <taxon>Usitatibacteraceae</taxon>
        <taxon>Usitatibacter</taxon>
    </lineage>
</organism>
<keyword evidence="4" id="KW-1185">Reference proteome</keyword>
<dbReference type="KEGG" id="uru:DSM104443_00921"/>
<dbReference type="InterPro" id="IPR000971">
    <property type="entry name" value="Globin"/>
</dbReference>
<dbReference type="InterPro" id="IPR009050">
    <property type="entry name" value="Globin-like_sf"/>
</dbReference>
<dbReference type="RefSeq" id="WP_171089935.1">
    <property type="nucleotide sequence ID" value="NZ_CP053069.1"/>
</dbReference>
<keyword evidence="1" id="KW-0408">Iron</keyword>
<name>A0A6M4GRJ4_9PROT</name>
<dbReference type="GO" id="GO:0071949">
    <property type="term" value="F:FAD binding"/>
    <property type="evidence" value="ECO:0007669"/>
    <property type="project" value="TreeGrafter"/>
</dbReference>
<evidence type="ECO:0000259" key="2">
    <source>
        <dbReference type="PROSITE" id="PS01033"/>
    </source>
</evidence>
<keyword evidence="1" id="KW-0813">Transport</keyword>
<dbReference type="GO" id="GO:0071500">
    <property type="term" value="P:cellular response to nitrosative stress"/>
    <property type="evidence" value="ECO:0007669"/>
    <property type="project" value="TreeGrafter"/>
</dbReference>
<dbReference type="EMBL" id="CP053069">
    <property type="protein sequence ID" value="QJR09871.1"/>
    <property type="molecule type" value="Genomic_DNA"/>
</dbReference>
<dbReference type="GO" id="GO:0020037">
    <property type="term" value="F:heme binding"/>
    <property type="evidence" value="ECO:0007669"/>
    <property type="project" value="InterPro"/>
</dbReference>
<sequence>MTPSQVALVQTTWAKVVPIAPTAAALFYGKLFELDPELRPLFKADIASQGEKLMKMIGVAVGGLEDLGALIPAVEDLGRRHVGYGVEDKDYDTVATALLWTLEQGLGTAFTPEVKQAWTETYVTLAGVMKSAAAKAAA</sequence>
<accession>A0A6M4GRJ4</accession>
<evidence type="ECO:0000313" key="4">
    <source>
        <dbReference type="Proteomes" id="UP000501534"/>
    </source>
</evidence>
<keyword evidence="1" id="KW-0349">Heme</keyword>
<dbReference type="InterPro" id="IPR012292">
    <property type="entry name" value="Globin/Proto"/>
</dbReference>
<dbReference type="GO" id="GO:0008941">
    <property type="term" value="F:nitric oxide dioxygenase NAD(P)H activity"/>
    <property type="evidence" value="ECO:0007669"/>
    <property type="project" value="UniProtKB-EC"/>
</dbReference>
<dbReference type="PANTHER" id="PTHR43396:SF6">
    <property type="entry name" value="ABL201WP"/>
    <property type="match status" value="1"/>
</dbReference>
<dbReference type="EC" id="1.14.12.17" evidence="3"/>
<gene>
    <name evidence="3" type="primary">hmp_2</name>
    <name evidence="3" type="ORF">DSM104443_00921</name>
</gene>
<feature type="domain" description="Globin" evidence="2">
    <location>
        <begin position="1"/>
        <end position="134"/>
    </location>
</feature>
<dbReference type="Pfam" id="PF00042">
    <property type="entry name" value="Globin"/>
    <property type="match status" value="1"/>
</dbReference>
<dbReference type="Proteomes" id="UP000501534">
    <property type="component" value="Chromosome"/>
</dbReference>
<keyword evidence="3" id="KW-0560">Oxidoreductase</keyword>
<proteinExistence type="inferred from homology"/>
<evidence type="ECO:0000313" key="3">
    <source>
        <dbReference type="EMBL" id="QJR09871.1"/>
    </source>
</evidence>
<keyword evidence="1" id="KW-0561">Oxygen transport</keyword>
<dbReference type="GO" id="GO:0019825">
    <property type="term" value="F:oxygen binding"/>
    <property type="evidence" value="ECO:0007669"/>
    <property type="project" value="InterPro"/>
</dbReference>
<dbReference type="GO" id="GO:0005344">
    <property type="term" value="F:oxygen carrier activity"/>
    <property type="evidence" value="ECO:0007669"/>
    <property type="project" value="UniProtKB-KW"/>
</dbReference>
<reference evidence="3 4" key="1">
    <citation type="submission" date="2020-04" db="EMBL/GenBank/DDBJ databases">
        <title>Usitatibacter rugosus gen. nov., sp. nov. and Usitatibacter palustris sp. nov., novel members of Usitatibacteraceae fam. nov. within the order Nitrosomonadales isolated from soil.</title>
        <authorList>
            <person name="Huber K.J."/>
            <person name="Neumann-Schaal M."/>
            <person name="Geppert A."/>
            <person name="Luckner M."/>
            <person name="Wanner G."/>
            <person name="Overmann J."/>
        </authorList>
    </citation>
    <scope>NUCLEOTIDE SEQUENCE [LARGE SCALE GENOMIC DNA]</scope>
    <source>
        <strain evidence="3 4">0125_3</strain>
    </source>
</reference>
<dbReference type="CDD" id="cd12131">
    <property type="entry name" value="HGbI-like"/>
    <property type="match status" value="1"/>
</dbReference>
<dbReference type="PROSITE" id="PS01033">
    <property type="entry name" value="GLOBIN"/>
    <property type="match status" value="1"/>
</dbReference>
<dbReference type="AlphaFoldDB" id="A0A6M4GRJ4"/>
<evidence type="ECO:0000256" key="1">
    <source>
        <dbReference type="RuleBase" id="RU000356"/>
    </source>
</evidence>